<accession>A0A1C3EHV3</accession>
<keyword evidence="3" id="KW-1185">Reference proteome</keyword>
<dbReference type="RefSeq" id="WP_013110280.1">
    <property type="nucleotide sequence ID" value="NZ_LYDR01000063.1"/>
</dbReference>
<dbReference type="Proteomes" id="UP000094828">
    <property type="component" value="Unassembled WGS sequence"/>
</dbReference>
<evidence type="ECO:0000313" key="2">
    <source>
        <dbReference type="EMBL" id="ODA32816.1"/>
    </source>
</evidence>
<comment type="caution">
    <text evidence="2">The sequence shown here is derived from an EMBL/GenBank/DDBJ whole genome shotgun (WGS) entry which is preliminary data.</text>
</comment>
<feature type="coiled-coil region" evidence="1">
    <location>
        <begin position="6"/>
        <end position="33"/>
    </location>
</feature>
<protein>
    <submittedName>
        <fullName evidence="2">Uncharacterized protein</fullName>
    </submittedName>
</protein>
<dbReference type="EMBL" id="LYDR01000063">
    <property type="protein sequence ID" value="ODA32816.1"/>
    <property type="molecule type" value="Genomic_DNA"/>
</dbReference>
<proteinExistence type="predicted"/>
<evidence type="ECO:0000313" key="3">
    <source>
        <dbReference type="Proteomes" id="UP000094828"/>
    </source>
</evidence>
<evidence type="ECO:0000256" key="1">
    <source>
        <dbReference type="SAM" id="Coils"/>
    </source>
</evidence>
<dbReference type="AlphaFoldDB" id="A0A1C3EHV3"/>
<keyword evidence="1" id="KW-0175">Coiled coil</keyword>
<organism evidence="2 3">
    <name type="scientific">Planctopirus hydrillae</name>
    <dbReference type="NCBI Taxonomy" id="1841610"/>
    <lineage>
        <taxon>Bacteria</taxon>
        <taxon>Pseudomonadati</taxon>
        <taxon>Planctomycetota</taxon>
        <taxon>Planctomycetia</taxon>
        <taxon>Planctomycetales</taxon>
        <taxon>Planctomycetaceae</taxon>
        <taxon>Planctopirus</taxon>
    </lineage>
</organism>
<name>A0A1C3EHV3_9PLAN</name>
<reference evidence="2 3" key="1">
    <citation type="submission" date="2016-05" db="EMBL/GenBank/DDBJ databases">
        <title>Genomic and physiological characterization of Planctopirus sp. isolated from fresh water lake.</title>
        <authorList>
            <person name="Subhash Y."/>
            <person name="Ramana C."/>
        </authorList>
    </citation>
    <scope>NUCLEOTIDE SEQUENCE [LARGE SCALE GENOMIC DNA]</scope>
    <source>
        <strain evidence="2 3">JC280</strain>
    </source>
</reference>
<gene>
    <name evidence="2" type="ORF">A6X21_21090</name>
</gene>
<dbReference type="InterPro" id="IPR046479">
    <property type="entry name" value="DUF6800"/>
</dbReference>
<dbReference type="Pfam" id="PF20607">
    <property type="entry name" value="DUF6800"/>
    <property type="match status" value="1"/>
</dbReference>
<sequence>MPRTERDRELAKRRQRKAKIKKLEKKYAAATSAADKELIVAKVRRMSPMLNFVARVEGTEAK</sequence>
<dbReference type="OrthoDB" id="215682at2"/>